<organism evidence="1 2">
    <name type="scientific">Hyaloperonospora arabidopsidis (strain Emoy2)</name>
    <name type="common">Downy mildew agent</name>
    <name type="synonym">Peronospora arabidopsidis</name>
    <dbReference type="NCBI Taxonomy" id="559515"/>
    <lineage>
        <taxon>Eukaryota</taxon>
        <taxon>Sar</taxon>
        <taxon>Stramenopiles</taxon>
        <taxon>Oomycota</taxon>
        <taxon>Peronosporomycetes</taxon>
        <taxon>Peronosporales</taxon>
        <taxon>Peronosporaceae</taxon>
        <taxon>Hyaloperonospora</taxon>
    </lineage>
</organism>
<dbReference type="EnsemblProtists" id="HpaT802099">
    <property type="protein sequence ID" value="HpaP802099"/>
    <property type="gene ID" value="HpaG802099"/>
</dbReference>
<dbReference type="VEuPathDB" id="FungiDB:HpaG802099"/>
<keyword evidence="2" id="KW-1185">Reference proteome</keyword>
<accession>M4B747</accession>
<reference evidence="1" key="2">
    <citation type="submission" date="2015-06" db="UniProtKB">
        <authorList>
            <consortium name="EnsemblProtists"/>
        </authorList>
    </citation>
    <scope>IDENTIFICATION</scope>
    <source>
        <strain evidence="1">Emoy2</strain>
    </source>
</reference>
<dbReference type="AlphaFoldDB" id="M4B747"/>
<evidence type="ECO:0000313" key="2">
    <source>
        <dbReference type="Proteomes" id="UP000011713"/>
    </source>
</evidence>
<proteinExistence type="predicted"/>
<sequence>MLDVTVHLHAALAVGCPGEVYIWLRMETACEILLASERVEVVPQIYAEDGSYVGRENESYHCTTSSERSAEKIVNVGPE</sequence>
<dbReference type="HOGENOM" id="CLU_2611114_0_0_1"/>
<protein>
    <submittedName>
        <fullName evidence="1">Uncharacterized protein</fullName>
    </submittedName>
</protein>
<dbReference type="Proteomes" id="UP000011713">
    <property type="component" value="Unassembled WGS sequence"/>
</dbReference>
<dbReference type="InParanoid" id="M4B747"/>
<reference evidence="2" key="1">
    <citation type="journal article" date="2010" name="Science">
        <title>Signatures of adaptation to obligate biotrophy in the Hyaloperonospora arabidopsidis genome.</title>
        <authorList>
            <person name="Baxter L."/>
            <person name="Tripathy S."/>
            <person name="Ishaque N."/>
            <person name="Boot N."/>
            <person name="Cabral A."/>
            <person name="Kemen E."/>
            <person name="Thines M."/>
            <person name="Ah-Fong A."/>
            <person name="Anderson R."/>
            <person name="Badejoko W."/>
            <person name="Bittner-Eddy P."/>
            <person name="Boore J.L."/>
            <person name="Chibucos M.C."/>
            <person name="Coates M."/>
            <person name="Dehal P."/>
            <person name="Delehaunty K."/>
            <person name="Dong S."/>
            <person name="Downton P."/>
            <person name="Dumas B."/>
            <person name="Fabro G."/>
            <person name="Fronick C."/>
            <person name="Fuerstenberg S.I."/>
            <person name="Fulton L."/>
            <person name="Gaulin E."/>
            <person name="Govers F."/>
            <person name="Hughes L."/>
            <person name="Humphray S."/>
            <person name="Jiang R.H."/>
            <person name="Judelson H."/>
            <person name="Kamoun S."/>
            <person name="Kyung K."/>
            <person name="Meijer H."/>
            <person name="Minx P."/>
            <person name="Morris P."/>
            <person name="Nelson J."/>
            <person name="Phuntumart V."/>
            <person name="Qutob D."/>
            <person name="Rehmany A."/>
            <person name="Rougon-Cardoso A."/>
            <person name="Ryden P."/>
            <person name="Torto-Alalibo T."/>
            <person name="Studholme D."/>
            <person name="Wang Y."/>
            <person name="Win J."/>
            <person name="Wood J."/>
            <person name="Clifton S.W."/>
            <person name="Rogers J."/>
            <person name="Van den Ackerveken G."/>
            <person name="Jones J.D."/>
            <person name="McDowell J.M."/>
            <person name="Beynon J."/>
            <person name="Tyler B.M."/>
        </authorList>
    </citation>
    <scope>NUCLEOTIDE SEQUENCE [LARGE SCALE GENOMIC DNA]</scope>
    <source>
        <strain evidence="2">Emoy2</strain>
    </source>
</reference>
<evidence type="ECO:0000313" key="1">
    <source>
        <dbReference type="EnsemblProtists" id="HpaP802099"/>
    </source>
</evidence>
<name>M4B747_HYAAE</name>
<dbReference type="EMBL" id="JH598637">
    <property type="status" value="NOT_ANNOTATED_CDS"/>
    <property type="molecule type" value="Genomic_DNA"/>
</dbReference>